<dbReference type="InterPro" id="IPR001296">
    <property type="entry name" value="Glyco_trans_1"/>
</dbReference>
<evidence type="ECO:0000313" key="4">
    <source>
        <dbReference type="EMBL" id="MBB4934653.1"/>
    </source>
</evidence>
<evidence type="ECO:0000313" key="5">
    <source>
        <dbReference type="Proteomes" id="UP000523007"/>
    </source>
</evidence>
<comment type="caution">
    <text evidence="4">The sequence shown here is derived from an EMBL/GenBank/DDBJ whole genome shotgun (WGS) entry which is preliminary data.</text>
</comment>
<evidence type="ECO:0000256" key="1">
    <source>
        <dbReference type="ARBA" id="ARBA00022676"/>
    </source>
</evidence>
<dbReference type="GO" id="GO:0016757">
    <property type="term" value="F:glycosyltransferase activity"/>
    <property type="evidence" value="ECO:0007669"/>
    <property type="project" value="UniProtKB-KW"/>
</dbReference>
<dbReference type="Gene3D" id="3.40.50.2000">
    <property type="entry name" value="Glycogen Phosphorylase B"/>
    <property type="match status" value="2"/>
</dbReference>
<keyword evidence="1" id="KW-0328">Glycosyltransferase</keyword>
<name>A0A7W7RMC3_9ACTN</name>
<protein>
    <submittedName>
        <fullName evidence="4">Glycosyltransferase involved in cell wall biosynthesis</fullName>
    </submittedName>
</protein>
<dbReference type="CDD" id="cd03801">
    <property type="entry name" value="GT4_PimA-like"/>
    <property type="match status" value="1"/>
</dbReference>
<keyword evidence="5" id="KW-1185">Reference proteome</keyword>
<dbReference type="RefSeq" id="WP_312885558.1">
    <property type="nucleotide sequence ID" value="NZ_JACHJT010000001.1"/>
</dbReference>
<evidence type="ECO:0000256" key="2">
    <source>
        <dbReference type="ARBA" id="ARBA00022679"/>
    </source>
</evidence>
<dbReference type="Pfam" id="PF00534">
    <property type="entry name" value="Glycos_transf_1"/>
    <property type="match status" value="1"/>
</dbReference>
<dbReference type="PANTHER" id="PTHR12526:SF510">
    <property type="entry name" value="D-INOSITOL 3-PHOSPHATE GLYCOSYLTRANSFERASE"/>
    <property type="match status" value="1"/>
</dbReference>
<proteinExistence type="predicted"/>
<reference evidence="4 5" key="1">
    <citation type="submission" date="2020-08" db="EMBL/GenBank/DDBJ databases">
        <title>Sequencing the genomes of 1000 actinobacteria strains.</title>
        <authorList>
            <person name="Klenk H.-P."/>
        </authorList>
    </citation>
    <scope>NUCLEOTIDE SEQUENCE [LARGE SCALE GENOMIC DNA]</scope>
    <source>
        <strain evidence="4 5">DSM 102030</strain>
    </source>
</reference>
<dbReference type="PANTHER" id="PTHR12526">
    <property type="entry name" value="GLYCOSYLTRANSFERASE"/>
    <property type="match status" value="1"/>
</dbReference>
<accession>A0A7W7RMC3</accession>
<gene>
    <name evidence="4" type="ORF">F4561_005473</name>
</gene>
<keyword evidence="2 4" id="KW-0808">Transferase</keyword>
<feature type="domain" description="Glycosyl transferase family 1" evidence="3">
    <location>
        <begin position="182"/>
        <end position="340"/>
    </location>
</feature>
<dbReference type="Proteomes" id="UP000523007">
    <property type="component" value="Unassembled WGS sequence"/>
</dbReference>
<dbReference type="AlphaFoldDB" id="A0A7W7RMC3"/>
<sequence>MTTAGTVPPREVHAILPGDVADPAVPSGGNTYDRRVCRDLAAEGWLVREVAVAGAWPRPDDRARAALSRALAALPSGAVVLLDGLVACGVPDVVVPQARRLRLVVLVHLPLAAETALPPAVAADLDARERETLRAARAVVPTSAWAASHMTGGHGIDPGRVHPVPPGVDPAPLAAGTDGASRLLCVAAVTRTKGHDLLVDALAALTDLPWSCECAGSLRRAPGFVAELRRRIDRLGLAGRVRLTGPQTAERLSALYAASDLVVLASRVETYGMVVTEALARGIPVLATAVGGVPQALGTAPDGSVPGSLVPPESPALAGALRRWLEDDDLRRRLRSAARGRRGGLGGWERTSRSLDTVLEKVRREEPRSTA</sequence>
<dbReference type="SUPFAM" id="SSF53756">
    <property type="entry name" value="UDP-Glycosyltransferase/glycogen phosphorylase"/>
    <property type="match status" value="1"/>
</dbReference>
<evidence type="ECO:0000259" key="3">
    <source>
        <dbReference type="Pfam" id="PF00534"/>
    </source>
</evidence>
<organism evidence="4 5">
    <name type="scientific">Lipingzhangella halophila</name>
    <dbReference type="NCBI Taxonomy" id="1783352"/>
    <lineage>
        <taxon>Bacteria</taxon>
        <taxon>Bacillati</taxon>
        <taxon>Actinomycetota</taxon>
        <taxon>Actinomycetes</taxon>
        <taxon>Streptosporangiales</taxon>
        <taxon>Nocardiopsidaceae</taxon>
        <taxon>Lipingzhangella</taxon>
    </lineage>
</organism>
<dbReference type="EMBL" id="JACHJT010000001">
    <property type="protein sequence ID" value="MBB4934653.1"/>
    <property type="molecule type" value="Genomic_DNA"/>
</dbReference>